<gene>
    <name evidence="2" type="ORF">SISNIDRAFT_469463</name>
</gene>
<dbReference type="Proteomes" id="UP000076722">
    <property type="component" value="Unassembled WGS sequence"/>
</dbReference>
<name>A0A164PZC1_9AGAM</name>
<feature type="region of interest" description="Disordered" evidence="1">
    <location>
        <begin position="339"/>
        <end position="364"/>
    </location>
</feature>
<protein>
    <submittedName>
        <fullName evidence="2">Uncharacterized protein</fullName>
    </submittedName>
</protein>
<feature type="compositionally biased region" description="Polar residues" evidence="1">
    <location>
        <begin position="352"/>
        <end position="364"/>
    </location>
</feature>
<evidence type="ECO:0000313" key="2">
    <source>
        <dbReference type="EMBL" id="KZS89176.1"/>
    </source>
</evidence>
<keyword evidence="3" id="KW-1185">Reference proteome</keyword>
<dbReference type="EMBL" id="KV419429">
    <property type="protein sequence ID" value="KZS89176.1"/>
    <property type="molecule type" value="Genomic_DNA"/>
</dbReference>
<evidence type="ECO:0000313" key="3">
    <source>
        <dbReference type="Proteomes" id="UP000076722"/>
    </source>
</evidence>
<accession>A0A164PZC1</accession>
<reference evidence="2 3" key="1">
    <citation type="journal article" date="2016" name="Mol. Biol. Evol.">
        <title>Comparative Genomics of Early-Diverging Mushroom-Forming Fungi Provides Insights into the Origins of Lignocellulose Decay Capabilities.</title>
        <authorList>
            <person name="Nagy L.G."/>
            <person name="Riley R."/>
            <person name="Tritt A."/>
            <person name="Adam C."/>
            <person name="Daum C."/>
            <person name="Floudas D."/>
            <person name="Sun H."/>
            <person name="Yadav J.S."/>
            <person name="Pangilinan J."/>
            <person name="Larsson K.H."/>
            <person name="Matsuura K."/>
            <person name="Barry K."/>
            <person name="Labutti K."/>
            <person name="Kuo R."/>
            <person name="Ohm R.A."/>
            <person name="Bhattacharya S.S."/>
            <person name="Shirouzu T."/>
            <person name="Yoshinaga Y."/>
            <person name="Martin F.M."/>
            <person name="Grigoriev I.V."/>
            <person name="Hibbett D.S."/>
        </authorList>
    </citation>
    <scope>NUCLEOTIDE SEQUENCE [LARGE SCALE GENOMIC DNA]</scope>
    <source>
        <strain evidence="2 3">HHB9708</strain>
    </source>
</reference>
<sequence length="671" mass="76569">MSSSGVVTFTAAIFGRKEPPDPLRPFDALAAAQLTDTNWISTPNQCFVPEPPLGTRRVYLRADARFGLEDFTLYPQIYSVSHPHLIAIPTRAHAPQTPEFQFLWENMNQVWFDFDDTAPPLSSLSLGKGRLSENTRLQTRLHVDFHIRRMSESIKDWHRDELKKNCVSYGNQLKATLNNLMEHLEFKVQTWKLTLQTFTNLQRTALEICGLITYMTDILPRLNDGVDYSTESPLPILGAFTTRDVLLQRFFRAGVPVWFIRSLSDIDVCNDIYCDKVVPMGTSCRAVTEHWEKGLDPFPVIFEGSVEHKDFIDCRHEQLVNPLFSVATSRSDGIPVVSRAKRGRRPYDRPAATTSDSPQKSRSTILTPLSTADITLLPPPIEVWSEALLAIDISSPQSREKKQHPYCAPVPDWFVGIADDRQRHYFLNWLAVREAWLNTLSSPAVQVLSASEWKSFLSFSRSRGPLNAKAPANATANTINRFRIQQLFASLIGDIPDFDPTNGVRWCGSHLYVNPETDLLLQRAILWELAEINFRFELQQLDQYLSSRSSSSQSSNRSISPIRWNPNYSDQTGYFFDHCPKEDLGLGSHDLQRRIYALEGLRKIVVQWPNAPFELRGQLNAESPTANYPTFVRHLESKLASFYCKTFVQVYGRAPVLPRRLPVWRRPVDNL</sequence>
<dbReference type="AlphaFoldDB" id="A0A164PZC1"/>
<organism evidence="2 3">
    <name type="scientific">Sistotremastrum niveocremeum HHB9708</name>
    <dbReference type="NCBI Taxonomy" id="1314777"/>
    <lineage>
        <taxon>Eukaryota</taxon>
        <taxon>Fungi</taxon>
        <taxon>Dikarya</taxon>
        <taxon>Basidiomycota</taxon>
        <taxon>Agaricomycotina</taxon>
        <taxon>Agaricomycetes</taxon>
        <taxon>Sistotremastrales</taxon>
        <taxon>Sistotremastraceae</taxon>
        <taxon>Sertulicium</taxon>
        <taxon>Sertulicium niveocremeum</taxon>
    </lineage>
</organism>
<evidence type="ECO:0000256" key="1">
    <source>
        <dbReference type="SAM" id="MobiDB-lite"/>
    </source>
</evidence>
<proteinExistence type="predicted"/>
<dbReference type="OrthoDB" id="2634326at2759"/>